<evidence type="ECO:0000313" key="3">
    <source>
        <dbReference type="Proteomes" id="UP000658514"/>
    </source>
</evidence>
<evidence type="ECO:0000256" key="1">
    <source>
        <dbReference type="SAM" id="Phobius"/>
    </source>
</evidence>
<keyword evidence="1" id="KW-1133">Transmembrane helix</keyword>
<evidence type="ECO:0008006" key="4">
    <source>
        <dbReference type="Google" id="ProtNLM"/>
    </source>
</evidence>
<keyword evidence="3" id="KW-1185">Reference proteome</keyword>
<feature type="transmembrane region" description="Helical" evidence="1">
    <location>
        <begin position="148"/>
        <end position="168"/>
    </location>
</feature>
<gene>
    <name evidence="2" type="ORF">H6G24_00340</name>
</gene>
<feature type="transmembrane region" description="Helical" evidence="1">
    <location>
        <begin position="28"/>
        <end position="47"/>
    </location>
</feature>
<name>A0ABR8A4C3_9CYAN</name>
<comment type="caution">
    <text evidence="2">The sequence shown here is derived from an EMBL/GenBank/DDBJ whole genome shotgun (WGS) entry which is preliminary data.</text>
</comment>
<feature type="transmembrane region" description="Helical" evidence="1">
    <location>
        <begin position="214"/>
        <end position="232"/>
    </location>
</feature>
<keyword evidence="1" id="KW-0812">Transmembrane</keyword>
<feature type="transmembrane region" description="Helical" evidence="1">
    <location>
        <begin position="447"/>
        <end position="469"/>
    </location>
</feature>
<proteinExistence type="predicted"/>
<feature type="transmembrane region" description="Helical" evidence="1">
    <location>
        <begin position="97"/>
        <end position="118"/>
    </location>
</feature>
<sequence length="568" mass="63547">MNLNWMNQIGDWNPQLLRELKGRLKSRNLLLSAAVSLLGQFILFMYFRTQLPNKLELGYNPSHRYCTGVTEYGDQRKCLVDAFGEVIINWQLWHLDVFTWLSIIGCFTLLTAGTYLIINDLASEEKRETLNFIRLSPQSPQSILSGKLLGVPILLFIGILLTMPLHLSSALAGQIPIVEIFSFYLAVVAACILYYSAALLFGLVGSWLGGFQSWLGAGVVFCFLLVTMRLALVELSDDYPLIFARLFNPTYLIPDTAITAVFSSAYSRLIPFEWFTFPLGSNLLTTLGTTLVIYGLGTYFICQSLNRCFRDPNTTMLSKRQSYLLTACYALVTLGFANWSRLVLESDPGDYKLAENLVCLLFLDFWLFLYLIAALNPHRQALQDWARYRRTARVKGLVDSRLVQDLIWGEKSPGLLAIAINAIIASIAISGFIVLSQYSVNEKLNALFALVLSVSLAMVYAALAQLLLFSKNHNRVFWSAGTVGAAMVLPAIIIGVFTSTYRDNNFLWLYSIVGPIFAISPDGKYLSFITAFLPIFSYLTMMSLLVFQLRRNLVKAGESATKAMLAGK</sequence>
<keyword evidence="1" id="KW-0472">Membrane</keyword>
<feature type="transmembrane region" description="Helical" evidence="1">
    <location>
        <begin position="283"/>
        <end position="302"/>
    </location>
</feature>
<feature type="transmembrane region" description="Helical" evidence="1">
    <location>
        <begin position="180"/>
        <end position="202"/>
    </location>
</feature>
<organism evidence="2 3">
    <name type="scientific">Calothrix parietina FACHB-288</name>
    <dbReference type="NCBI Taxonomy" id="2692896"/>
    <lineage>
        <taxon>Bacteria</taxon>
        <taxon>Bacillati</taxon>
        <taxon>Cyanobacteriota</taxon>
        <taxon>Cyanophyceae</taxon>
        <taxon>Nostocales</taxon>
        <taxon>Calotrichaceae</taxon>
        <taxon>Calothrix</taxon>
    </lineage>
</organism>
<accession>A0ABR8A4C3</accession>
<feature type="transmembrane region" description="Helical" evidence="1">
    <location>
        <begin position="525"/>
        <end position="547"/>
    </location>
</feature>
<feature type="transmembrane region" description="Helical" evidence="1">
    <location>
        <begin position="353"/>
        <end position="373"/>
    </location>
</feature>
<dbReference type="RefSeq" id="WP_190538317.1">
    <property type="nucleotide sequence ID" value="NZ_CAWPNO010000001.1"/>
</dbReference>
<dbReference type="Proteomes" id="UP000658514">
    <property type="component" value="Unassembled WGS sequence"/>
</dbReference>
<protein>
    <recommendedName>
        <fullName evidence="4">ABC transporter permease</fullName>
    </recommendedName>
</protein>
<dbReference type="EMBL" id="JACJQH010000001">
    <property type="protein sequence ID" value="MBD2193942.1"/>
    <property type="molecule type" value="Genomic_DNA"/>
</dbReference>
<feature type="transmembrane region" description="Helical" evidence="1">
    <location>
        <begin position="476"/>
        <end position="497"/>
    </location>
</feature>
<feature type="transmembrane region" description="Helical" evidence="1">
    <location>
        <begin position="323"/>
        <end position="341"/>
    </location>
</feature>
<evidence type="ECO:0000313" key="2">
    <source>
        <dbReference type="EMBL" id="MBD2193942.1"/>
    </source>
</evidence>
<feature type="transmembrane region" description="Helical" evidence="1">
    <location>
        <begin position="414"/>
        <end position="435"/>
    </location>
</feature>
<reference evidence="2 3" key="1">
    <citation type="journal article" date="2020" name="ISME J.">
        <title>Comparative genomics reveals insights into cyanobacterial evolution and habitat adaptation.</title>
        <authorList>
            <person name="Chen M.Y."/>
            <person name="Teng W.K."/>
            <person name="Zhao L."/>
            <person name="Hu C.X."/>
            <person name="Zhou Y.K."/>
            <person name="Han B.P."/>
            <person name="Song L.R."/>
            <person name="Shu W.S."/>
        </authorList>
    </citation>
    <scope>NUCLEOTIDE SEQUENCE [LARGE SCALE GENOMIC DNA]</scope>
    <source>
        <strain evidence="2 3">FACHB-288</strain>
    </source>
</reference>